<reference evidence="2 3" key="1">
    <citation type="submission" date="2020-08" db="EMBL/GenBank/DDBJ databases">
        <title>Sequencing the genomes of 1000 actinobacteria strains.</title>
        <authorList>
            <person name="Klenk H.-P."/>
        </authorList>
    </citation>
    <scope>NUCLEOTIDE SEQUENCE [LARGE SCALE GENOMIC DNA]</scope>
    <source>
        <strain evidence="2 3">DSM 45823</strain>
    </source>
</reference>
<organism evidence="2 3">
    <name type="scientific">Thermomonospora cellulosilytica</name>
    <dbReference type="NCBI Taxonomy" id="1411118"/>
    <lineage>
        <taxon>Bacteria</taxon>
        <taxon>Bacillati</taxon>
        <taxon>Actinomycetota</taxon>
        <taxon>Actinomycetes</taxon>
        <taxon>Streptosporangiales</taxon>
        <taxon>Thermomonosporaceae</taxon>
        <taxon>Thermomonospora</taxon>
    </lineage>
</organism>
<dbReference type="Gene3D" id="1.10.10.10">
    <property type="entry name" value="Winged helix-like DNA-binding domain superfamily/Winged helix DNA-binding domain"/>
    <property type="match status" value="1"/>
</dbReference>
<dbReference type="InterPro" id="IPR039422">
    <property type="entry name" value="MarR/SlyA-like"/>
</dbReference>
<dbReference type="EMBL" id="JACJII010000001">
    <property type="protein sequence ID" value="MBA9004678.1"/>
    <property type="molecule type" value="Genomic_DNA"/>
</dbReference>
<dbReference type="AlphaFoldDB" id="A0A7W3R8U9"/>
<comment type="caution">
    <text evidence="2">The sequence shown here is derived from an EMBL/GenBank/DDBJ whole genome shotgun (WGS) entry which is preliminary data.</text>
</comment>
<dbReference type="PANTHER" id="PTHR33164:SF94">
    <property type="entry name" value="TRANSCRIPTIONAL REGULATORY PROTEIN-RELATED"/>
    <property type="match status" value="1"/>
</dbReference>
<proteinExistence type="predicted"/>
<name>A0A7W3R8U9_9ACTN</name>
<evidence type="ECO:0000313" key="3">
    <source>
        <dbReference type="Proteomes" id="UP000539313"/>
    </source>
</evidence>
<dbReference type="InterPro" id="IPR036390">
    <property type="entry name" value="WH_DNA-bd_sf"/>
</dbReference>
<dbReference type="Pfam" id="PF12802">
    <property type="entry name" value="MarR_2"/>
    <property type="match status" value="1"/>
</dbReference>
<dbReference type="SUPFAM" id="SSF46785">
    <property type="entry name" value="Winged helix' DNA-binding domain"/>
    <property type="match status" value="1"/>
</dbReference>
<keyword evidence="2" id="KW-0238">DNA-binding</keyword>
<dbReference type="GO" id="GO:0003700">
    <property type="term" value="F:DNA-binding transcription factor activity"/>
    <property type="evidence" value="ECO:0007669"/>
    <property type="project" value="InterPro"/>
</dbReference>
<protein>
    <submittedName>
        <fullName evidence="2">DNA-binding MarR family transcriptional regulator</fullName>
    </submittedName>
</protein>
<dbReference type="GO" id="GO:0003677">
    <property type="term" value="F:DNA binding"/>
    <property type="evidence" value="ECO:0007669"/>
    <property type="project" value="UniProtKB-KW"/>
</dbReference>
<dbReference type="InterPro" id="IPR036388">
    <property type="entry name" value="WH-like_DNA-bd_sf"/>
</dbReference>
<accession>A0A7W3R8U9</accession>
<gene>
    <name evidence="2" type="ORF">HNR21_003560</name>
</gene>
<dbReference type="Proteomes" id="UP000539313">
    <property type="component" value="Unassembled WGS sequence"/>
</dbReference>
<evidence type="ECO:0000313" key="2">
    <source>
        <dbReference type="EMBL" id="MBA9004678.1"/>
    </source>
</evidence>
<feature type="domain" description="HTH marR-type" evidence="1">
    <location>
        <begin position="25"/>
        <end position="163"/>
    </location>
</feature>
<evidence type="ECO:0000259" key="1">
    <source>
        <dbReference type="PROSITE" id="PS50995"/>
    </source>
</evidence>
<dbReference type="SMART" id="SM00347">
    <property type="entry name" value="HTH_MARR"/>
    <property type="match status" value="1"/>
</dbReference>
<dbReference type="GO" id="GO:0006950">
    <property type="term" value="P:response to stress"/>
    <property type="evidence" value="ECO:0007669"/>
    <property type="project" value="TreeGrafter"/>
</dbReference>
<keyword evidence="3" id="KW-1185">Reference proteome</keyword>
<dbReference type="PANTHER" id="PTHR33164">
    <property type="entry name" value="TRANSCRIPTIONAL REGULATOR, MARR FAMILY"/>
    <property type="match status" value="1"/>
</dbReference>
<dbReference type="PROSITE" id="PS50995">
    <property type="entry name" value="HTH_MARR_2"/>
    <property type="match status" value="1"/>
</dbReference>
<sequence>MIPHRDDPVPGADAGRRAAGGAGVSADIAEDIAAAVEAGAEMLQEVCDRALEELGGTVPPTQLRALLIVDRHHRLNLGALAHEMRASNSATSRLCDRLQASGLIVRESAARDRREVVISLSDAGRRLVDWARGRRRRELARIVDGMSPAGREALLDGLAAFRAALDGST</sequence>
<dbReference type="RefSeq" id="WP_182706060.1">
    <property type="nucleotide sequence ID" value="NZ_JACJII010000001.1"/>
</dbReference>
<dbReference type="InterPro" id="IPR000835">
    <property type="entry name" value="HTH_MarR-typ"/>
</dbReference>